<protein>
    <submittedName>
        <fullName evidence="2">(Mediterranean fruit fly) hypothetical protein</fullName>
    </submittedName>
</protein>
<evidence type="ECO:0000313" key="3">
    <source>
        <dbReference type="Proteomes" id="UP000606786"/>
    </source>
</evidence>
<feature type="region of interest" description="Disordered" evidence="1">
    <location>
        <begin position="60"/>
        <end position="80"/>
    </location>
</feature>
<sequence length="136" mass="15410">MEPKLRLVVIKESVIRIAVAQTEFRFIATTQLRQYPAIAQLASSCHIPVSLITLPNAQPAGRLRKQQSTKPSHSAPPTNRLVSSNAILLTTNRRRRSICKQRSEHTRNPKCNLHIYVRYDSWLLIRLCNSVGRSVG</sequence>
<organism evidence="2 3">
    <name type="scientific">Ceratitis capitata</name>
    <name type="common">Mediterranean fruit fly</name>
    <name type="synonym">Tephritis capitata</name>
    <dbReference type="NCBI Taxonomy" id="7213"/>
    <lineage>
        <taxon>Eukaryota</taxon>
        <taxon>Metazoa</taxon>
        <taxon>Ecdysozoa</taxon>
        <taxon>Arthropoda</taxon>
        <taxon>Hexapoda</taxon>
        <taxon>Insecta</taxon>
        <taxon>Pterygota</taxon>
        <taxon>Neoptera</taxon>
        <taxon>Endopterygota</taxon>
        <taxon>Diptera</taxon>
        <taxon>Brachycera</taxon>
        <taxon>Muscomorpha</taxon>
        <taxon>Tephritoidea</taxon>
        <taxon>Tephritidae</taxon>
        <taxon>Ceratitis</taxon>
        <taxon>Ceratitis</taxon>
    </lineage>
</organism>
<dbReference type="EMBL" id="CAJHJT010000056">
    <property type="protein sequence ID" value="CAD7011895.1"/>
    <property type="molecule type" value="Genomic_DNA"/>
</dbReference>
<keyword evidence="3" id="KW-1185">Reference proteome</keyword>
<dbReference type="Proteomes" id="UP000606786">
    <property type="component" value="Unassembled WGS sequence"/>
</dbReference>
<evidence type="ECO:0000313" key="2">
    <source>
        <dbReference type="EMBL" id="CAD7011895.1"/>
    </source>
</evidence>
<name>A0A811V7N3_CERCA</name>
<reference evidence="2" key="1">
    <citation type="submission" date="2020-11" db="EMBL/GenBank/DDBJ databases">
        <authorList>
            <person name="Whitehead M."/>
        </authorList>
    </citation>
    <scope>NUCLEOTIDE SEQUENCE</scope>
    <source>
        <strain evidence="2">EGII</strain>
    </source>
</reference>
<comment type="caution">
    <text evidence="2">The sequence shown here is derived from an EMBL/GenBank/DDBJ whole genome shotgun (WGS) entry which is preliminary data.</text>
</comment>
<gene>
    <name evidence="2" type="ORF">CCAP1982_LOCUS20006</name>
</gene>
<proteinExistence type="predicted"/>
<evidence type="ECO:0000256" key="1">
    <source>
        <dbReference type="SAM" id="MobiDB-lite"/>
    </source>
</evidence>
<feature type="compositionally biased region" description="Polar residues" evidence="1">
    <location>
        <begin position="68"/>
        <end position="80"/>
    </location>
</feature>
<accession>A0A811V7N3</accession>
<dbReference type="AlphaFoldDB" id="A0A811V7N3"/>